<dbReference type="InterPro" id="IPR036412">
    <property type="entry name" value="HAD-like_sf"/>
</dbReference>
<sequence length="1380" mass="154420">MTEPLRWAGYHWQRLTGGANRDNHERPYSYSSLLACRGKSSQTPTLAGKHRVVVPHLQPFKDEYEKFSGTYVNNRIRTTKYTLLNFVPRNLFEQFHRVANLYFLFLVVLNWVPLVEAFQKEITMLPLVAVLTIIAIKDGLEDYRKYKLDKQINNLVTKVYSRKEKKYVDRCWKDVTVGDFIRLSCNEVIPADMVLLFSTDPDGICHIETSGLDGESNLKQRQVVRGYTEQDSEVDPEKFSSRIECESPNNDLNRFRGFLEHSNKERVGLSKENLLLRGCTIRNTEAVMGIVVYAGHETKAMLNNSGPRYKRSNLERRANTDVLCCVLLLVIMCLTGALGHGIWLSRYENIPFFNIPEPDGHVISPVLGGFYMFWTMIILLQVLIPISLYVSIEIVKLGQIYFIQSDVDFYNEKMDSTVQCRALNITEDLGQIQYLFSDKTGTLTENKMVFRRCSVAGFDYCHEENAKRLESYQEAASEDEDSPDTPSGSLSNMAKPRAPSCRMVRSGPLGSISSNHLTGSCFALGSGEGASEVPHSRQAAFSSPMETDVVPDTRLLDKFSQITPQLFTPLDETIPDPLLETLYIIDFFIALAICNTVVVSAPNQPRQKIGLSSLHGMPIKSLEEIKSLFQRLSVRRSSSPSLASGKEPSSGVPNAFVSRLSLFSRMKPASPVEEEMSQTSKSPQGSGNSACPIETEKQDGNVGVTNGKVESLPGQPLASSLCYEAESPDEAALVYAARAYQCTLQSRTPEQVMVDFAALGPLTFQLLHILPFDSVRKRMSVVVRHPISNQVVVYTKGADSVIMELLSVASPDGPGLEKQQTMLREKTQQHLDAYTKRGLRTLCVAKRVMSDTEYAEWLRNHFLAETSIDNREELLLESAMRLENKLTLLGATGIEDRLQEGVPESIEALHKAGIKIWMLTGDKQETAVNIAYACKLLEPDDKLFILNTESKDACEMLMDTILKELQKKNPASPEQASSEALHQPPAPPDSGLRAGLIINGRTLEFALQESLQRQFLELAARCHAVVCCRATPLQKSEVVKLVRSHLRVMTLAIGDGANDVSMIQVADVGIGISGQEGMQAYVNLLFWYQFFCGFSGTSMTDYWVLIFFNLLFTSAPPVIYGVLEKDVSAETLMRLPELYRNGQKSEAYLPLTFWITLLDAFYQSLVCFFVPYYTYQGSDIDIFTFGNPLNTAALFIILLHLVIESKSLTWIHMLVIVGSILFYFFFALVFGAMCVTCNPPSNPYWIMQEHMLDPVFYLVCVLTTCVALLPRFIYRVLQGSLFPSPILRAKHFDRLPAEERTEALKKWKEAGKMDQLTSKYSDHSAVKSERIPISDPSAVFAVMSATSCAVEQGNLSVCETALDSDYSENKASGMAGPSKD</sequence>
<feature type="binding site" evidence="17">
    <location>
        <position position="440"/>
    </location>
    <ligand>
        <name>Mg(2+)</name>
        <dbReference type="ChEBI" id="CHEBI:18420"/>
    </ligand>
</feature>
<evidence type="ECO:0000256" key="18">
    <source>
        <dbReference type="RuleBase" id="RU362033"/>
    </source>
</evidence>
<evidence type="ECO:0000256" key="1">
    <source>
        <dbReference type="ARBA" id="ARBA00001946"/>
    </source>
</evidence>
<feature type="transmembrane region" description="Helical" evidence="18">
    <location>
        <begin position="1185"/>
        <end position="1203"/>
    </location>
</feature>
<dbReference type="PANTHER" id="PTHR24092">
    <property type="entry name" value="PROBABLE PHOSPHOLIPID-TRANSPORTING ATPASE"/>
    <property type="match status" value="1"/>
</dbReference>
<evidence type="ECO:0000256" key="2">
    <source>
        <dbReference type="ARBA" id="ARBA00004477"/>
    </source>
</evidence>
<evidence type="ECO:0000256" key="4">
    <source>
        <dbReference type="ARBA" id="ARBA00022692"/>
    </source>
</evidence>
<keyword evidence="6 16" id="KW-0547">Nucleotide-binding</keyword>
<proteinExistence type="inferred from homology"/>
<evidence type="ECO:0000256" key="12">
    <source>
        <dbReference type="ARBA" id="ARBA00023136"/>
    </source>
</evidence>
<dbReference type="EC" id="7.6.2.1" evidence="18"/>
<dbReference type="InterPro" id="IPR008250">
    <property type="entry name" value="ATPase_P-typ_transduc_dom_A_sf"/>
</dbReference>
<dbReference type="Pfam" id="PF16212">
    <property type="entry name" value="PhoLip_ATPase_C"/>
    <property type="match status" value="1"/>
</dbReference>
<feature type="domain" description="P-type ATPase N-terminal" evidence="20">
    <location>
        <begin position="66"/>
        <end position="123"/>
    </location>
</feature>
<feature type="binding site" evidence="16">
    <location>
        <position position="921"/>
    </location>
    <ligand>
        <name>ATP</name>
        <dbReference type="ChEBI" id="CHEBI:30616"/>
    </ligand>
</feature>
<keyword evidence="9 17" id="KW-0460">Magnesium</keyword>
<dbReference type="SFLD" id="SFLDS00003">
    <property type="entry name" value="Haloacid_Dehalogenase"/>
    <property type="match status" value="1"/>
</dbReference>
<dbReference type="GeneID" id="118895716"/>
<dbReference type="NCBIfam" id="TIGR01652">
    <property type="entry name" value="ATPase-Plipid"/>
    <property type="match status" value="1"/>
</dbReference>
<dbReference type="InterPro" id="IPR032631">
    <property type="entry name" value="P-type_ATPase_N"/>
</dbReference>
<keyword evidence="10 18" id="KW-1278">Translocase</keyword>
<feature type="region of interest" description="Disordered" evidence="19">
    <location>
        <begin position="668"/>
        <end position="701"/>
    </location>
</feature>
<comment type="subcellular location">
    <subcellularLocation>
        <location evidence="2">Endoplasmic reticulum membrane</location>
        <topology evidence="2">Multi-pass membrane protein</topology>
    </subcellularLocation>
    <subcellularLocation>
        <location evidence="18">Membrane</location>
        <topology evidence="18">Multi-pass membrane protein</topology>
    </subcellularLocation>
</comment>
<keyword evidence="11 18" id="KW-1133">Transmembrane helix</keyword>
<dbReference type="InterPro" id="IPR023298">
    <property type="entry name" value="ATPase_P-typ_TM_dom_sf"/>
</dbReference>
<dbReference type="RefSeq" id="XP_036709071.1">
    <property type="nucleotide sequence ID" value="XM_036853176.1"/>
</dbReference>
<feature type="domain" description="P-type ATPase C-terminal" evidence="21">
    <location>
        <begin position="1081"/>
        <end position="1284"/>
    </location>
</feature>
<feature type="transmembrane region" description="Helical" evidence="18">
    <location>
        <begin position="1255"/>
        <end position="1274"/>
    </location>
</feature>
<dbReference type="Gene3D" id="3.40.1110.10">
    <property type="entry name" value="Calcium-transporting ATPase, cytoplasmic domain N"/>
    <property type="match status" value="2"/>
</dbReference>
<dbReference type="PANTHER" id="PTHR24092:SF84">
    <property type="entry name" value="PHOSPHOLIPID-TRANSPORTING ATPASE VD"/>
    <property type="match status" value="1"/>
</dbReference>
<accession>A0A8B8XHV6</accession>
<dbReference type="CTD" id="57205"/>
<dbReference type="FunFam" id="3.40.50.1000:FF:000001">
    <property type="entry name" value="Phospholipid-transporting ATPase IC"/>
    <property type="match status" value="1"/>
</dbReference>
<comment type="catalytic activity">
    <reaction evidence="13 18">
        <text>ATP + H2O + phospholipidSide 1 = ADP + phosphate + phospholipidSide 2.</text>
        <dbReference type="EC" id="7.6.2.1"/>
    </reaction>
</comment>
<keyword evidence="22" id="KW-1185">Reference proteome</keyword>
<feature type="binding site" evidence="16">
    <location>
        <position position="438"/>
    </location>
    <ligand>
        <name>ATP</name>
        <dbReference type="ChEBI" id="CHEBI:30616"/>
    </ligand>
</feature>
<dbReference type="Gene3D" id="3.40.50.1000">
    <property type="entry name" value="HAD superfamily/HAD-like"/>
    <property type="match status" value="2"/>
</dbReference>
<dbReference type="GO" id="GO:0005886">
    <property type="term" value="C:plasma membrane"/>
    <property type="evidence" value="ECO:0007669"/>
    <property type="project" value="TreeGrafter"/>
</dbReference>
<feature type="transmembrane region" description="Helical" evidence="18">
    <location>
        <begin position="1148"/>
        <end position="1173"/>
    </location>
</feature>
<evidence type="ECO:0000256" key="5">
    <source>
        <dbReference type="ARBA" id="ARBA00022723"/>
    </source>
</evidence>
<evidence type="ECO:0000256" key="6">
    <source>
        <dbReference type="ARBA" id="ARBA00022741"/>
    </source>
</evidence>
<gene>
    <name evidence="23" type="primary">ATP10D</name>
</gene>
<protein>
    <recommendedName>
        <fullName evidence="18">Phospholipid-transporting ATPase</fullName>
        <ecNumber evidence="18">7.6.2.1</ecNumber>
    </recommendedName>
</protein>
<evidence type="ECO:0000256" key="3">
    <source>
        <dbReference type="ARBA" id="ARBA00008109"/>
    </source>
</evidence>
<evidence type="ECO:0000313" key="22">
    <source>
        <dbReference type="Proteomes" id="UP000694857"/>
    </source>
</evidence>
<feature type="region of interest" description="Disordered" evidence="19">
    <location>
        <begin position="967"/>
        <end position="987"/>
    </location>
</feature>
<keyword evidence="12 18" id="KW-0472">Membrane</keyword>
<evidence type="ECO:0000256" key="8">
    <source>
        <dbReference type="ARBA" id="ARBA00022840"/>
    </source>
</evidence>
<evidence type="ECO:0000256" key="19">
    <source>
        <dbReference type="SAM" id="MobiDB-lite"/>
    </source>
</evidence>
<feature type="binding site" evidence="16">
    <location>
        <position position="920"/>
    </location>
    <ligand>
        <name>ATP</name>
        <dbReference type="ChEBI" id="CHEBI:30616"/>
    </ligand>
</feature>
<dbReference type="GO" id="GO:0140351">
    <property type="term" value="F:glycosylceramide flippase activity"/>
    <property type="evidence" value="ECO:0007669"/>
    <property type="project" value="UniProtKB-ARBA"/>
</dbReference>
<feature type="binding site" evidence="16">
    <location>
        <position position="922"/>
    </location>
    <ligand>
        <name>ATP</name>
        <dbReference type="ChEBI" id="CHEBI:30616"/>
    </ligand>
</feature>
<feature type="binding site" evidence="17">
    <location>
        <position position="1055"/>
    </location>
    <ligand>
        <name>Mg(2+)</name>
        <dbReference type="ChEBI" id="CHEBI:18420"/>
    </ligand>
</feature>
<feature type="transmembrane region" description="Helical" evidence="18">
    <location>
        <begin position="98"/>
        <end position="116"/>
    </location>
</feature>
<dbReference type="InterPro" id="IPR018303">
    <property type="entry name" value="ATPase_P-typ_P_site"/>
</dbReference>
<evidence type="ECO:0000256" key="11">
    <source>
        <dbReference type="ARBA" id="ARBA00022989"/>
    </source>
</evidence>
<evidence type="ECO:0000259" key="21">
    <source>
        <dbReference type="Pfam" id="PF16212"/>
    </source>
</evidence>
<dbReference type="SFLD" id="SFLDF00027">
    <property type="entry name" value="p-type_atpase"/>
    <property type="match status" value="1"/>
</dbReference>
<name>A0A8B8XHV6_BALMU</name>
<evidence type="ECO:0000256" key="7">
    <source>
        <dbReference type="ARBA" id="ARBA00022824"/>
    </source>
</evidence>
<evidence type="ECO:0000256" key="14">
    <source>
        <dbReference type="ARBA" id="ARBA00050913"/>
    </source>
</evidence>
<feature type="binding site" evidence="16">
    <location>
        <position position="1059"/>
    </location>
    <ligand>
        <name>ATP</name>
        <dbReference type="ChEBI" id="CHEBI:30616"/>
    </ligand>
</feature>
<feature type="region of interest" description="Disordered" evidence="19">
    <location>
        <begin position="471"/>
        <end position="501"/>
    </location>
</feature>
<feature type="transmembrane region" description="Helical" evidence="18">
    <location>
        <begin position="318"/>
        <end position="343"/>
    </location>
</feature>
<feature type="transmembrane region" description="Helical" evidence="18">
    <location>
        <begin position="371"/>
        <end position="392"/>
    </location>
</feature>
<reference evidence="23" key="1">
    <citation type="submission" date="2025-08" db="UniProtKB">
        <authorList>
            <consortium name="RefSeq"/>
        </authorList>
    </citation>
    <scope>IDENTIFICATION</scope>
    <source>
        <tissue evidence="23">Epidermis and Blubber</tissue>
    </source>
</reference>
<evidence type="ECO:0000256" key="17">
    <source>
        <dbReference type="PIRSR" id="PIRSR606539-3"/>
    </source>
</evidence>
<dbReference type="NCBIfam" id="TIGR01494">
    <property type="entry name" value="ATPase_P-type"/>
    <property type="match status" value="1"/>
</dbReference>
<keyword evidence="5 17" id="KW-0479">Metal-binding</keyword>
<dbReference type="CDD" id="cd02073">
    <property type="entry name" value="P-type_ATPase_APLT_Dnf-like"/>
    <property type="match status" value="1"/>
</dbReference>
<evidence type="ECO:0000256" key="13">
    <source>
        <dbReference type="ARBA" id="ARBA00034036"/>
    </source>
</evidence>
<dbReference type="SUPFAM" id="SSF81660">
    <property type="entry name" value="Metal cation-transporting ATPase, ATP-binding domain N"/>
    <property type="match status" value="1"/>
</dbReference>
<dbReference type="SUPFAM" id="SSF81665">
    <property type="entry name" value="Calcium ATPase, transmembrane domain M"/>
    <property type="match status" value="1"/>
</dbReference>
<dbReference type="FunFam" id="2.70.150.10:FF:000022">
    <property type="entry name" value="Phospholipid-transporting ATPase"/>
    <property type="match status" value="1"/>
</dbReference>
<dbReference type="GO" id="GO:0016887">
    <property type="term" value="F:ATP hydrolysis activity"/>
    <property type="evidence" value="ECO:0007669"/>
    <property type="project" value="InterPro"/>
</dbReference>
<dbReference type="InterPro" id="IPR001757">
    <property type="entry name" value="P_typ_ATPase"/>
</dbReference>
<feature type="binding site" evidence="16">
    <location>
        <position position="796"/>
    </location>
    <ligand>
        <name>ATP</name>
        <dbReference type="ChEBI" id="CHEBI:30616"/>
    </ligand>
</feature>
<dbReference type="GO" id="GO:0005524">
    <property type="term" value="F:ATP binding"/>
    <property type="evidence" value="ECO:0007669"/>
    <property type="project" value="UniProtKB-UniRule"/>
</dbReference>
<comment type="catalytic activity">
    <reaction evidence="14">
        <text>a beta-D-glucosyl-(1&lt;-&gt;1')-N-acylsphing-4-enine(out) + ATP + H2O = a beta-D-glucosyl-(1&lt;-&gt;1')-N-acylsphing-4-enine(in) + ADP + phosphate + H(+)</text>
        <dbReference type="Rhea" id="RHEA:66036"/>
        <dbReference type="ChEBI" id="CHEBI:15377"/>
        <dbReference type="ChEBI" id="CHEBI:15378"/>
        <dbReference type="ChEBI" id="CHEBI:22801"/>
        <dbReference type="ChEBI" id="CHEBI:30616"/>
        <dbReference type="ChEBI" id="CHEBI:43474"/>
        <dbReference type="ChEBI" id="CHEBI:456216"/>
    </reaction>
    <physiologicalReaction direction="left-to-right" evidence="14">
        <dbReference type="Rhea" id="RHEA:66037"/>
    </physiologicalReaction>
</comment>
<dbReference type="GO" id="GO:1990531">
    <property type="term" value="C:phospholipid-translocating ATPase complex"/>
    <property type="evidence" value="ECO:0007669"/>
    <property type="project" value="UniProtKB-ARBA"/>
</dbReference>
<evidence type="ECO:0000259" key="20">
    <source>
        <dbReference type="Pfam" id="PF16209"/>
    </source>
</evidence>
<keyword evidence="4 18" id="KW-0812">Transmembrane</keyword>
<feature type="binding site" evidence="16">
    <location>
        <position position="730"/>
    </location>
    <ligand>
        <name>ATP</name>
        <dbReference type="ChEBI" id="CHEBI:30616"/>
    </ligand>
</feature>
<dbReference type="Gene3D" id="2.70.150.10">
    <property type="entry name" value="Calcium-transporting ATPase, cytoplasmic transduction domain A"/>
    <property type="match status" value="1"/>
</dbReference>
<dbReference type="Proteomes" id="UP000694857">
    <property type="component" value="Chromosome 5"/>
</dbReference>
<dbReference type="FunFam" id="3.40.50.1000:FF:000023">
    <property type="entry name" value="Phospholipid-transporting ATPase"/>
    <property type="match status" value="1"/>
</dbReference>
<evidence type="ECO:0000256" key="15">
    <source>
        <dbReference type="PIRSR" id="PIRSR606539-1"/>
    </source>
</evidence>
<dbReference type="PRINTS" id="PR00119">
    <property type="entry name" value="CATATPASE"/>
</dbReference>
<keyword evidence="8 16" id="KW-0067">ATP-binding</keyword>
<dbReference type="SUPFAM" id="SSF56784">
    <property type="entry name" value="HAD-like"/>
    <property type="match status" value="1"/>
</dbReference>
<dbReference type="Pfam" id="PF13246">
    <property type="entry name" value="Cation_ATPase"/>
    <property type="match status" value="1"/>
</dbReference>
<organism evidence="22 23">
    <name type="scientific">Balaenoptera musculus</name>
    <name type="common">Blue whale</name>
    <dbReference type="NCBI Taxonomy" id="9771"/>
    <lineage>
        <taxon>Eukaryota</taxon>
        <taxon>Metazoa</taxon>
        <taxon>Chordata</taxon>
        <taxon>Craniata</taxon>
        <taxon>Vertebrata</taxon>
        <taxon>Euteleostomi</taxon>
        <taxon>Mammalia</taxon>
        <taxon>Eutheria</taxon>
        <taxon>Laurasiatheria</taxon>
        <taxon>Artiodactyla</taxon>
        <taxon>Whippomorpha</taxon>
        <taxon>Cetacea</taxon>
        <taxon>Mysticeti</taxon>
        <taxon>Balaenopteridae</taxon>
        <taxon>Balaenoptera</taxon>
    </lineage>
</organism>
<evidence type="ECO:0000313" key="23">
    <source>
        <dbReference type="RefSeq" id="XP_036709071.1"/>
    </source>
</evidence>
<dbReference type="InterPro" id="IPR023299">
    <property type="entry name" value="ATPase_P-typ_cyto_dom_N"/>
</dbReference>
<dbReference type="SUPFAM" id="SSF81653">
    <property type="entry name" value="Calcium ATPase, transduction domain A"/>
    <property type="match status" value="1"/>
</dbReference>
<dbReference type="InterPro" id="IPR006539">
    <property type="entry name" value="P-type_ATPase_IV"/>
</dbReference>
<comment type="similarity">
    <text evidence="3 18">Belongs to the cation transport ATPase (P-type) (TC 3.A.3) family. Type IV subfamily.</text>
</comment>
<comment type="cofactor">
    <cofactor evidence="1 17">
        <name>Mg(2+)</name>
        <dbReference type="ChEBI" id="CHEBI:18420"/>
    </cofactor>
</comment>
<dbReference type="InterPro" id="IPR023214">
    <property type="entry name" value="HAD_sf"/>
</dbReference>
<feature type="binding site" evidence="16">
    <location>
        <position position="840"/>
    </location>
    <ligand>
        <name>ATP</name>
        <dbReference type="ChEBI" id="CHEBI:30616"/>
    </ligand>
</feature>
<dbReference type="Gene3D" id="1.20.1110.10">
    <property type="entry name" value="Calcium-transporting ATPase, transmembrane domain"/>
    <property type="match status" value="1"/>
</dbReference>
<feature type="binding site" evidence="16">
    <location>
        <position position="1058"/>
    </location>
    <ligand>
        <name>ATP</name>
        <dbReference type="ChEBI" id="CHEBI:30616"/>
    </ligand>
</feature>
<feature type="binding site" evidence="16">
    <location>
        <position position="440"/>
    </location>
    <ligand>
        <name>ATP</name>
        <dbReference type="ChEBI" id="CHEBI:30616"/>
    </ligand>
</feature>
<dbReference type="GO" id="GO:0005789">
    <property type="term" value="C:endoplasmic reticulum membrane"/>
    <property type="evidence" value="ECO:0007669"/>
    <property type="project" value="UniProtKB-SubCell"/>
</dbReference>
<feature type="active site" description="4-aspartylphosphate intermediate" evidence="15">
    <location>
        <position position="438"/>
    </location>
</feature>
<feature type="binding site" evidence="17">
    <location>
        <position position="438"/>
    </location>
    <ligand>
        <name>Mg(2+)</name>
        <dbReference type="ChEBI" id="CHEBI:18420"/>
    </ligand>
</feature>
<dbReference type="FunFam" id="3.40.1110.10:FF:000009">
    <property type="entry name" value="Phospholipid-transporting ATPase"/>
    <property type="match status" value="1"/>
</dbReference>
<feature type="binding site" evidence="17">
    <location>
        <position position="1059"/>
    </location>
    <ligand>
        <name>Mg(2+)</name>
        <dbReference type="ChEBI" id="CHEBI:18420"/>
    </ligand>
</feature>
<dbReference type="PROSITE" id="PS00154">
    <property type="entry name" value="ATPASE_E1_E2"/>
    <property type="match status" value="1"/>
</dbReference>
<dbReference type="GO" id="GO:0000287">
    <property type="term" value="F:magnesium ion binding"/>
    <property type="evidence" value="ECO:0007669"/>
    <property type="project" value="UniProtKB-UniRule"/>
</dbReference>
<dbReference type="InterPro" id="IPR032630">
    <property type="entry name" value="P_typ_ATPase_c"/>
</dbReference>
<evidence type="ECO:0000256" key="10">
    <source>
        <dbReference type="ARBA" id="ARBA00022967"/>
    </source>
</evidence>
<feature type="transmembrane region" description="Helical" evidence="18">
    <location>
        <begin position="122"/>
        <end position="140"/>
    </location>
</feature>
<dbReference type="GO" id="GO:0045332">
    <property type="term" value="P:phospholipid translocation"/>
    <property type="evidence" value="ECO:0007669"/>
    <property type="project" value="TreeGrafter"/>
</dbReference>
<feature type="transmembrane region" description="Helical" evidence="18">
    <location>
        <begin position="1210"/>
        <end position="1235"/>
    </location>
</feature>
<evidence type="ECO:0000256" key="9">
    <source>
        <dbReference type="ARBA" id="ARBA00022842"/>
    </source>
</evidence>
<feature type="binding site" evidence="16">
    <location>
        <position position="772"/>
    </location>
    <ligand>
        <name>ATP</name>
        <dbReference type="ChEBI" id="CHEBI:30616"/>
    </ligand>
</feature>
<feature type="binding site" evidence="16">
    <location>
        <position position="439"/>
    </location>
    <ligand>
        <name>ATP</name>
        <dbReference type="ChEBI" id="CHEBI:30616"/>
    </ligand>
</feature>
<dbReference type="InterPro" id="IPR044492">
    <property type="entry name" value="P_typ_ATPase_HD_dom"/>
</dbReference>
<dbReference type="SFLD" id="SFLDG00002">
    <property type="entry name" value="C1.7:_P-type_atpase_like"/>
    <property type="match status" value="1"/>
</dbReference>
<evidence type="ECO:0000256" key="16">
    <source>
        <dbReference type="PIRSR" id="PIRSR606539-2"/>
    </source>
</evidence>
<feature type="compositionally biased region" description="Polar residues" evidence="19">
    <location>
        <begin position="677"/>
        <end position="689"/>
    </location>
</feature>
<feature type="binding site" evidence="16">
    <location>
        <position position="1029"/>
    </location>
    <ligand>
        <name>ATP</name>
        <dbReference type="ChEBI" id="CHEBI:30616"/>
    </ligand>
</feature>
<keyword evidence="7" id="KW-0256">Endoplasmic reticulum</keyword>
<dbReference type="Pfam" id="PF16209">
    <property type="entry name" value="PhoLip_ATPase_N"/>
    <property type="match status" value="1"/>
</dbReference>
<feature type="binding site" evidence="16">
    <location>
        <position position="1035"/>
    </location>
    <ligand>
        <name>ATP</name>
        <dbReference type="ChEBI" id="CHEBI:30616"/>
    </ligand>
</feature>